<dbReference type="InterPro" id="IPR036721">
    <property type="entry name" value="RCK_C_sf"/>
</dbReference>
<dbReference type="EMBL" id="PYKB01000665">
    <property type="protein sequence ID" value="TGC94105.1"/>
    <property type="molecule type" value="Genomic_DNA"/>
</dbReference>
<evidence type="ECO:0000256" key="1">
    <source>
        <dbReference type="SAM" id="Phobius"/>
    </source>
</evidence>
<name>A0A659R4E9_SALET</name>
<keyword evidence="1" id="KW-0812">Transmembrane</keyword>
<keyword evidence="1" id="KW-1133">Transmembrane helix</keyword>
<sequence length="82" mass="8453">ARRGVAAPAPELLRPSVRESAVRTRYGLNVVGLKRDGVALEGSLAAEPLLMGDMSLVVGGRKGVSVLALIGGGCVLLWWSVG</sequence>
<keyword evidence="1" id="KW-0472">Membrane</keyword>
<dbReference type="AlphaFoldDB" id="A0A659R4E9"/>
<comment type="caution">
    <text evidence="2">The sequence shown here is derived from an EMBL/GenBank/DDBJ whole genome shotgun (WGS) entry which is preliminary data.</text>
</comment>
<dbReference type="Gene3D" id="3.30.70.1450">
    <property type="entry name" value="Regulator of K+ conductance, C-terminal domain"/>
    <property type="match status" value="1"/>
</dbReference>
<organism evidence="2 3">
    <name type="scientific">Salmonella enterica subsp. enterica serovar Wilhelmsburg</name>
    <dbReference type="NCBI Taxonomy" id="1960126"/>
    <lineage>
        <taxon>Bacteria</taxon>
        <taxon>Pseudomonadati</taxon>
        <taxon>Pseudomonadota</taxon>
        <taxon>Gammaproteobacteria</taxon>
        <taxon>Enterobacterales</taxon>
        <taxon>Enterobacteriaceae</taxon>
        <taxon>Salmonella</taxon>
    </lineage>
</organism>
<accession>A0A659R4E9</accession>
<feature type="non-terminal residue" evidence="2">
    <location>
        <position position="82"/>
    </location>
</feature>
<dbReference type="GO" id="GO:0006813">
    <property type="term" value="P:potassium ion transport"/>
    <property type="evidence" value="ECO:0007669"/>
    <property type="project" value="InterPro"/>
</dbReference>
<protein>
    <submittedName>
        <fullName evidence="2">Uncharacterized protein</fullName>
    </submittedName>
</protein>
<dbReference type="SUPFAM" id="SSF116726">
    <property type="entry name" value="TrkA C-terminal domain-like"/>
    <property type="match status" value="1"/>
</dbReference>
<feature type="transmembrane region" description="Helical" evidence="1">
    <location>
        <begin position="64"/>
        <end position="81"/>
    </location>
</feature>
<gene>
    <name evidence="2" type="ORF">C9F09_10000</name>
</gene>
<dbReference type="Proteomes" id="UP000298491">
    <property type="component" value="Unassembled WGS sequence"/>
</dbReference>
<reference evidence="2 3" key="1">
    <citation type="submission" date="2018-03" db="EMBL/GenBank/DDBJ databases">
        <title>Non-Typhoidal Salmonella genome sequencing and assembly.</title>
        <authorList>
            <person name="Matchawe C."/>
        </authorList>
    </citation>
    <scope>NUCLEOTIDE SEQUENCE [LARGE SCALE GENOMIC DNA]</scope>
    <source>
        <strain evidence="2 3">35dea</strain>
    </source>
</reference>
<evidence type="ECO:0000313" key="2">
    <source>
        <dbReference type="EMBL" id="TGC94105.1"/>
    </source>
</evidence>
<feature type="non-terminal residue" evidence="2">
    <location>
        <position position="1"/>
    </location>
</feature>
<evidence type="ECO:0000313" key="3">
    <source>
        <dbReference type="Proteomes" id="UP000298491"/>
    </source>
</evidence>
<proteinExistence type="predicted"/>